<reference evidence="2" key="1">
    <citation type="submission" date="2025-08" db="UniProtKB">
        <authorList>
            <consortium name="RefSeq"/>
        </authorList>
    </citation>
    <scope>IDENTIFICATION</scope>
</reference>
<gene>
    <name evidence="2" type="primary">ZNF331</name>
</gene>
<evidence type="ECO:0000313" key="2">
    <source>
        <dbReference type="RefSeq" id="XP_042639060.1"/>
    </source>
</evidence>
<sequence>MGPVAPRPPLRRERSSPGSVPIPLHSPSLRTRESETEQLRGNWKHERSKDGGGSAGPTPTGGRGGACGKVARERSQSSREERKRGDVQRRGVCGEGGPAGCGLLTFRDVAVEFSQEEWDYLDPAQRALYRDVMLENYRNLVSLGEHRFSPDAPLPLAGPAHSQYSCFKAMREEGAVGSHTCEVMAGSCRALCSERAGGADAPPSPAPWLSAGTVWFALLLAGPPALTRLRITVSWCPVLPVCLTLPARRLPSSAAPDSVPFDPDGFHGVTFTSASPDASQSQCGCPAERRPPCGTLLVTHQGQSRQHRTTLGPPAGGLTGGVGVEFCPVTHVLTARAHATAQFPDSSLALVTFADVAIDFSQEEWACLAPTQRDLYWDVMLENYSNLVSLELVSTYETEGLPTEKNIYEISFSQWNAHRKSKSFLLDWKYAGECEAPQGQRHPARTSCENTPTCRQSTSGRPPQKPHSRENSFECKECGKAFSRGYQLAQHQKIHTGEKPYECKDCKKTFRWGNQLTQHQKIHSGEKPYECKDCGKAFRWGSSLVIHRRIHTGEKPYECKDCGKAFRRGDELTQHQRFHTGEKDYECKDCGKTFSRVYKLIQHKRIHSGEKPYECKDCGKAFICGSSLVQHKRIHTGEKPFECQECGKAFTRVNYLTQHQKIHTGEKPHECKECGKAFRWGSSLVKHERIHTGEKPYKCTECGKGFNCGYHLTQHERIHTGETPYKCKECGKAFIYGSSLVKHERIHTGKKPHKCNDCEKAFGHRHQLTQHQKVHEKSSSSENPEECKEGGKAFRNASQLREHQKMHTRENPLPNQERQKTLRQPSGLPQHEEKP</sequence>
<proteinExistence type="predicted"/>
<accession>A0AC54ZBD5</accession>
<organism evidence="1 2">
    <name type="scientific">Orycteropus afer afer</name>
    <dbReference type="NCBI Taxonomy" id="1230840"/>
    <lineage>
        <taxon>Eukaryota</taxon>
        <taxon>Metazoa</taxon>
        <taxon>Chordata</taxon>
        <taxon>Craniata</taxon>
        <taxon>Vertebrata</taxon>
        <taxon>Euteleostomi</taxon>
        <taxon>Mammalia</taxon>
        <taxon>Eutheria</taxon>
        <taxon>Afrotheria</taxon>
        <taxon>Tubulidentata</taxon>
        <taxon>Orycteropodidae</taxon>
        <taxon>Orycteropus</taxon>
    </lineage>
</organism>
<name>A0AC54ZBD5_ORYAF</name>
<evidence type="ECO:0000313" key="1">
    <source>
        <dbReference type="Proteomes" id="UP000694850"/>
    </source>
</evidence>
<protein>
    <submittedName>
        <fullName evidence="2">Zinc finger protein 331</fullName>
    </submittedName>
</protein>
<dbReference type="RefSeq" id="XP_042639060.1">
    <property type="nucleotide sequence ID" value="XM_042783126.1"/>
</dbReference>
<dbReference type="Proteomes" id="UP000694850">
    <property type="component" value="Unplaced"/>
</dbReference>
<keyword evidence="1" id="KW-1185">Reference proteome</keyword>